<dbReference type="EMBL" id="JAGSPA010000002">
    <property type="protein sequence ID" value="MBV7256411.1"/>
    <property type="molecule type" value="Genomic_DNA"/>
</dbReference>
<feature type="transmembrane region" description="Helical" evidence="11">
    <location>
        <begin position="278"/>
        <end position="300"/>
    </location>
</feature>
<dbReference type="CDD" id="cd00082">
    <property type="entry name" value="HisKA"/>
    <property type="match status" value="1"/>
</dbReference>
<organism evidence="14 15">
    <name type="scientific">Pacificimonas pallii</name>
    <dbReference type="NCBI Taxonomy" id="2827236"/>
    <lineage>
        <taxon>Bacteria</taxon>
        <taxon>Pseudomonadati</taxon>
        <taxon>Pseudomonadota</taxon>
        <taxon>Alphaproteobacteria</taxon>
        <taxon>Sphingomonadales</taxon>
        <taxon>Sphingosinicellaceae</taxon>
        <taxon>Pacificimonas</taxon>
    </lineage>
</organism>
<dbReference type="SMART" id="SM00448">
    <property type="entry name" value="REC"/>
    <property type="match status" value="1"/>
</dbReference>
<keyword evidence="6 11" id="KW-0812">Transmembrane</keyword>
<sequence length="722" mass="78510">MSVRLGDDPATLSPAAEWLKNYVNIVVVSFALVFAGCMLSLGALADMNEFPLIWLGDAIGLSLLLMLPRQLWSAILIGQMIAHITANLIHFPAIPVWQLVVMGLASAIEVFMLAWVLRRYINTKNIFERRNDLLLTWAIAAICAPLLGASIGAIALMGSMGYSSALWLWFRADALGMLVWLPFAFGFGELLQEKSPGRFLAGLGLMSVAIASICFATFTDLIPLPLFAIALLALIATFTFGALGGAMTVAIVAVLASAFLMRSESFALLASWSEQDPALLLQLFVASLAITIVPASGSVSSRRKALEREREARIHATEMAEAKAQFLASMSHELRTPLNAILGFAQLIEIDKSPGHLNDKQRTYVKHIADSGHQLLDLITDLLDLSQMERKEISIKMEAVSVSELVDEFAAVLEPFASAAEVKVTVKPVPASLRIFGDRRRLRQILLNFGTNAIKYNRPGGEVFIEARFDTHKVRLLVEDDGPGIPADRQAEIFEPFNRLGKERGTVEGVGIGLALAHQLAERMNCDIGFTSENGKGTRIWLDCDYCGTMETTETAPPTALQPADQAVQNNAARHIETYPDSGREAAIDSILYIEDNSAAISLMREILARTLPVKLITETSVSLGYETALRERPSLIITDLHLPDGVGTELAYRLAQEPRTASIPIIALTADLEGPSADRAHLFQKTLIKPLNVSHLLEAISASLGKVPDVPPRQAAHGRAS</sequence>
<keyword evidence="15" id="KW-1185">Reference proteome</keyword>
<evidence type="ECO:0000256" key="11">
    <source>
        <dbReference type="SAM" id="Phobius"/>
    </source>
</evidence>
<feature type="transmembrane region" description="Helical" evidence="11">
    <location>
        <begin position="224"/>
        <end position="243"/>
    </location>
</feature>
<dbReference type="Pfam" id="PF00512">
    <property type="entry name" value="HisKA"/>
    <property type="match status" value="1"/>
</dbReference>
<dbReference type="PANTHER" id="PTHR43047:SF72">
    <property type="entry name" value="OSMOSENSING HISTIDINE PROTEIN KINASE SLN1"/>
    <property type="match status" value="1"/>
</dbReference>
<feature type="transmembrane region" description="Helical" evidence="11">
    <location>
        <begin position="74"/>
        <end position="93"/>
    </location>
</feature>
<evidence type="ECO:0000256" key="8">
    <source>
        <dbReference type="ARBA" id="ARBA00022989"/>
    </source>
</evidence>
<dbReference type="Pfam" id="PF00072">
    <property type="entry name" value="Response_reg"/>
    <property type="match status" value="1"/>
</dbReference>
<feature type="transmembrane region" description="Helical" evidence="11">
    <location>
        <begin position="133"/>
        <end position="156"/>
    </location>
</feature>
<evidence type="ECO:0000259" key="12">
    <source>
        <dbReference type="PROSITE" id="PS50109"/>
    </source>
</evidence>
<accession>A0ABS6SEQ1</accession>
<feature type="modified residue" description="4-aspartylphosphate" evidence="10">
    <location>
        <position position="640"/>
    </location>
</feature>
<feature type="transmembrane region" description="Helical" evidence="11">
    <location>
        <begin position="168"/>
        <end position="187"/>
    </location>
</feature>
<evidence type="ECO:0000256" key="9">
    <source>
        <dbReference type="ARBA" id="ARBA00023136"/>
    </source>
</evidence>
<evidence type="ECO:0000256" key="4">
    <source>
        <dbReference type="ARBA" id="ARBA00022475"/>
    </source>
</evidence>
<dbReference type="Proteomes" id="UP000722336">
    <property type="component" value="Unassembled WGS sequence"/>
</dbReference>
<evidence type="ECO:0000256" key="7">
    <source>
        <dbReference type="ARBA" id="ARBA00022777"/>
    </source>
</evidence>
<evidence type="ECO:0000313" key="15">
    <source>
        <dbReference type="Proteomes" id="UP000722336"/>
    </source>
</evidence>
<feature type="domain" description="Histidine kinase" evidence="12">
    <location>
        <begin position="329"/>
        <end position="540"/>
    </location>
</feature>
<feature type="transmembrane region" description="Helical" evidence="11">
    <location>
        <begin position="99"/>
        <end position="121"/>
    </location>
</feature>
<comment type="subcellular location">
    <subcellularLocation>
        <location evidence="2">Cell membrane</location>
        <topology evidence="2">Multi-pass membrane protein</topology>
    </subcellularLocation>
</comment>
<feature type="domain" description="Response regulatory" evidence="13">
    <location>
        <begin position="590"/>
        <end position="705"/>
    </location>
</feature>
<dbReference type="InterPro" id="IPR007895">
    <property type="entry name" value="MASE1"/>
</dbReference>
<evidence type="ECO:0000256" key="1">
    <source>
        <dbReference type="ARBA" id="ARBA00000085"/>
    </source>
</evidence>
<comment type="caution">
    <text evidence="14">The sequence shown here is derived from an EMBL/GenBank/DDBJ whole genome shotgun (WGS) entry which is preliminary data.</text>
</comment>
<gene>
    <name evidence="14" type="ORF">KCG44_06385</name>
</gene>
<dbReference type="InterPro" id="IPR001789">
    <property type="entry name" value="Sig_transdc_resp-reg_receiver"/>
</dbReference>
<feature type="transmembrane region" description="Helical" evidence="11">
    <location>
        <begin position="50"/>
        <end position="67"/>
    </location>
</feature>
<evidence type="ECO:0000256" key="2">
    <source>
        <dbReference type="ARBA" id="ARBA00004651"/>
    </source>
</evidence>
<dbReference type="PROSITE" id="PS50110">
    <property type="entry name" value="RESPONSE_REGULATORY"/>
    <property type="match status" value="1"/>
</dbReference>
<reference evidence="14 15" key="1">
    <citation type="submission" date="2021-04" db="EMBL/GenBank/DDBJ databases">
        <authorList>
            <person name="Pira H."/>
            <person name="Risdian C."/>
            <person name="Wink J."/>
        </authorList>
    </citation>
    <scope>NUCLEOTIDE SEQUENCE [LARGE SCALE GENOMIC DNA]</scope>
    <source>
        <strain evidence="14 15">WHA3</strain>
    </source>
</reference>
<evidence type="ECO:0000256" key="3">
    <source>
        <dbReference type="ARBA" id="ARBA00012438"/>
    </source>
</evidence>
<dbReference type="Pfam" id="PF02518">
    <property type="entry name" value="HATPase_c"/>
    <property type="match status" value="1"/>
</dbReference>
<evidence type="ECO:0000256" key="5">
    <source>
        <dbReference type="ARBA" id="ARBA00022679"/>
    </source>
</evidence>
<keyword evidence="10" id="KW-0597">Phosphoprotein</keyword>
<dbReference type="InterPro" id="IPR005467">
    <property type="entry name" value="His_kinase_dom"/>
</dbReference>
<comment type="catalytic activity">
    <reaction evidence="1">
        <text>ATP + protein L-histidine = ADP + protein N-phospho-L-histidine.</text>
        <dbReference type="EC" id="2.7.13.3"/>
    </reaction>
</comment>
<keyword evidence="9 11" id="KW-0472">Membrane</keyword>
<proteinExistence type="predicted"/>
<name>A0ABS6SEQ1_9SPHN</name>
<dbReference type="PANTHER" id="PTHR43047">
    <property type="entry name" value="TWO-COMPONENT HISTIDINE PROTEIN KINASE"/>
    <property type="match status" value="1"/>
</dbReference>
<dbReference type="CDD" id="cd00075">
    <property type="entry name" value="HATPase"/>
    <property type="match status" value="1"/>
</dbReference>
<dbReference type="SMART" id="SM00387">
    <property type="entry name" value="HATPase_c"/>
    <property type="match status" value="1"/>
</dbReference>
<dbReference type="Pfam" id="PF05231">
    <property type="entry name" value="MASE1"/>
    <property type="match status" value="1"/>
</dbReference>
<protein>
    <recommendedName>
        <fullName evidence="3">histidine kinase</fullName>
        <ecNumber evidence="3">2.7.13.3</ecNumber>
    </recommendedName>
</protein>
<keyword evidence="8 11" id="KW-1133">Transmembrane helix</keyword>
<evidence type="ECO:0000313" key="14">
    <source>
        <dbReference type="EMBL" id="MBV7256411.1"/>
    </source>
</evidence>
<dbReference type="InterPro" id="IPR003661">
    <property type="entry name" value="HisK_dim/P_dom"/>
</dbReference>
<keyword evidence="4" id="KW-1003">Cell membrane</keyword>
<dbReference type="PROSITE" id="PS50109">
    <property type="entry name" value="HIS_KIN"/>
    <property type="match status" value="1"/>
</dbReference>
<feature type="transmembrane region" description="Helical" evidence="11">
    <location>
        <begin position="199"/>
        <end position="218"/>
    </location>
</feature>
<dbReference type="EC" id="2.7.13.3" evidence="3"/>
<keyword evidence="7" id="KW-0418">Kinase</keyword>
<dbReference type="InterPro" id="IPR003594">
    <property type="entry name" value="HATPase_dom"/>
</dbReference>
<evidence type="ECO:0000259" key="13">
    <source>
        <dbReference type="PROSITE" id="PS50110"/>
    </source>
</evidence>
<keyword evidence="5" id="KW-0808">Transferase</keyword>
<dbReference type="SMART" id="SM00388">
    <property type="entry name" value="HisKA"/>
    <property type="match status" value="1"/>
</dbReference>
<dbReference type="RefSeq" id="WP_218445043.1">
    <property type="nucleotide sequence ID" value="NZ_JAGSPA010000002.1"/>
</dbReference>
<evidence type="ECO:0000256" key="10">
    <source>
        <dbReference type="PROSITE-ProRule" id="PRU00169"/>
    </source>
</evidence>
<feature type="transmembrane region" description="Helical" evidence="11">
    <location>
        <begin position="21"/>
        <end position="44"/>
    </location>
</feature>
<evidence type="ECO:0000256" key="6">
    <source>
        <dbReference type="ARBA" id="ARBA00022692"/>
    </source>
</evidence>